<dbReference type="EMBL" id="WWEU01000017">
    <property type="protein sequence ID" value="MYM61652.1"/>
    <property type="molecule type" value="Genomic_DNA"/>
</dbReference>
<dbReference type="RefSeq" id="WP_160933212.1">
    <property type="nucleotide sequence ID" value="NZ_WWEU01000017.1"/>
</dbReference>
<evidence type="ECO:0000313" key="2">
    <source>
        <dbReference type="Proteomes" id="UP000478571"/>
    </source>
</evidence>
<name>A0A6L8M6C4_9VIBR</name>
<sequence>MWEEQDREEMRTMLITALSESVSMRSAGLDIGASMSNPANSSTKQNVFCSETRPRGESKIICSWDVFDHLKLKRLVDSLSEIERNWIYYRYGDKPEGNELDKLVEVVFDWMDNKPERKDGIKTTKKLLAYVLRSRREVNAFLQSKAYEEIQVSRQVYLRNYKVKKDEFENHLERFDRSTVDRILTMRRVS</sequence>
<comment type="caution">
    <text evidence="1">The sequence shown here is derived from an EMBL/GenBank/DDBJ whole genome shotgun (WGS) entry which is preliminary data.</text>
</comment>
<gene>
    <name evidence="1" type="ORF">GTG28_20840</name>
</gene>
<accession>A0A6L8M6C4</accession>
<dbReference type="Proteomes" id="UP000478571">
    <property type="component" value="Unassembled WGS sequence"/>
</dbReference>
<reference evidence="1 2" key="1">
    <citation type="submission" date="2020-01" db="EMBL/GenBank/DDBJ databases">
        <title>Draft Genome Sequence of Vibrio sp. strain OCN044, Isolated from a Healthy Coral at Palmyra Atoll.</title>
        <authorList>
            <person name="Videau P."/>
            <person name="Loughran R."/>
            <person name="Esquivel A."/>
            <person name="Deadmond M."/>
            <person name="Paddock B.E."/>
            <person name="Saw J.H."/>
            <person name="Ushijima B."/>
        </authorList>
    </citation>
    <scope>NUCLEOTIDE SEQUENCE [LARGE SCALE GENOMIC DNA]</scope>
    <source>
        <strain evidence="1 2">OCN044</strain>
    </source>
</reference>
<keyword evidence="2" id="KW-1185">Reference proteome</keyword>
<proteinExistence type="predicted"/>
<evidence type="ECO:0000313" key="1">
    <source>
        <dbReference type="EMBL" id="MYM61652.1"/>
    </source>
</evidence>
<organism evidence="1 2">
    <name type="scientific">Vibrio tetraodonis subsp. pristinus</name>
    <dbReference type="NCBI Taxonomy" id="2695891"/>
    <lineage>
        <taxon>Bacteria</taxon>
        <taxon>Pseudomonadati</taxon>
        <taxon>Pseudomonadota</taxon>
        <taxon>Gammaproteobacteria</taxon>
        <taxon>Vibrionales</taxon>
        <taxon>Vibrionaceae</taxon>
        <taxon>Vibrio</taxon>
    </lineage>
</organism>
<dbReference type="AlphaFoldDB" id="A0A6L8M6C4"/>
<protein>
    <submittedName>
        <fullName evidence="1">Uncharacterized protein</fullName>
    </submittedName>
</protein>